<reference evidence="1 2" key="1">
    <citation type="journal article" date="2014" name="BMC Genomics">
        <title>Nucleomorph and plastid genome sequences of the chlorarachniophyte Lotharella oceanica: convergent reductive evolution and frequent recombination in nucleomorph-bearing algae.</title>
        <authorList>
            <person name="Tanifuji G."/>
            <person name="Onodera N.T."/>
            <person name="Brown M.W."/>
            <person name="Curtis B.A."/>
            <person name="Roger A.J."/>
            <person name="Ka-Shu Wong G."/>
            <person name="Melkonian M."/>
            <person name="Archibald J.M."/>
        </authorList>
    </citation>
    <scope>NUCLEOTIDE SEQUENCE [LARGE SCALE GENOMIC DNA]</scope>
    <source>
        <strain evidence="1 2">CCMP622</strain>
    </source>
</reference>
<evidence type="ECO:0000313" key="2">
    <source>
        <dbReference type="Proteomes" id="UP000243670"/>
    </source>
</evidence>
<accession>A0A060D756</accession>
<geneLocation type="nucleomorph" evidence="1"/>
<organism evidence="1 2">
    <name type="scientific">Lotharella oceanica</name>
    <dbReference type="NCBI Taxonomy" id="641309"/>
    <lineage>
        <taxon>Eukaryota</taxon>
        <taxon>Sar</taxon>
        <taxon>Rhizaria</taxon>
        <taxon>Cercozoa</taxon>
        <taxon>Chlorarachniophyceae</taxon>
        <taxon>Lotharella</taxon>
    </lineage>
</organism>
<keyword evidence="1" id="KW-0542">Nucleomorph</keyword>
<gene>
    <name evidence="1" type="ORF">M951_chr281</name>
</gene>
<evidence type="ECO:0000313" key="1">
    <source>
        <dbReference type="EMBL" id="AIB09781.1"/>
    </source>
</evidence>
<sequence>MQYFTYIRNFYRKTCKKYTSKINILLFFNSFYPIINKNLLYNKNLTHIAEKIAFLKPLTFREKNILFIVDIIININNSKKVGFSKIKNFIFITI</sequence>
<proteinExistence type="predicted"/>
<dbReference type="Proteomes" id="UP000243670">
    <property type="component" value="Nucleomorph 2"/>
</dbReference>
<name>A0A060D756_9EUKA</name>
<dbReference type="AlphaFoldDB" id="A0A060D756"/>
<protein>
    <submittedName>
        <fullName evidence="1">Uncharacterized protein</fullName>
    </submittedName>
</protein>
<dbReference type="EMBL" id="CP006628">
    <property type="protein sequence ID" value="AIB09781.1"/>
    <property type="molecule type" value="Genomic_DNA"/>
</dbReference>